<evidence type="ECO:0000256" key="1">
    <source>
        <dbReference type="SAM" id="MobiDB-lite"/>
    </source>
</evidence>
<evidence type="ECO:0000256" key="2">
    <source>
        <dbReference type="SAM" id="Phobius"/>
    </source>
</evidence>
<accession>A0A1Y1YAU2</accession>
<dbReference type="EMBL" id="MCFA01000296">
    <property type="protein sequence ID" value="ORX94886.1"/>
    <property type="molecule type" value="Genomic_DNA"/>
</dbReference>
<sequence>MPSLPLYNLTLPSPNVPNPTNCTFSSSQKPPSNNSNASIIIDALALVMNAVTLFVAVLHLWLKMRASRLKMCRRQGTDVGIEELGSEVKSQDEITLTEQPDCKIPRQRAGEEDGESVDEGMKPGGDNGDIPDEWTRD</sequence>
<reference evidence="3 4" key="1">
    <citation type="submission" date="2016-07" db="EMBL/GenBank/DDBJ databases">
        <title>Pervasive Adenine N6-methylation of Active Genes in Fungi.</title>
        <authorList>
            <consortium name="DOE Joint Genome Institute"/>
            <person name="Mondo S.J."/>
            <person name="Dannebaum R.O."/>
            <person name="Kuo R.C."/>
            <person name="Labutti K."/>
            <person name="Haridas S."/>
            <person name="Kuo A."/>
            <person name="Salamov A."/>
            <person name="Ahrendt S.R."/>
            <person name="Lipzen A."/>
            <person name="Sullivan W."/>
            <person name="Andreopoulos W.B."/>
            <person name="Clum A."/>
            <person name="Lindquist E."/>
            <person name="Daum C."/>
            <person name="Ramamoorthy G.K."/>
            <person name="Gryganskyi A."/>
            <person name="Culley D."/>
            <person name="Magnuson J.K."/>
            <person name="James T.Y."/>
            <person name="O'Malley M.A."/>
            <person name="Stajich J.E."/>
            <person name="Spatafora J.W."/>
            <person name="Visel A."/>
            <person name="Grigoriev I.V."/>
        </authorList>
    </citation>
    <scope>NUCLEOTIDE SEQUENCE [LARGE SCALE GENOMIC DNA]</scope>
    <source>
        <strain evidence="3 4">CBS 115471</strain>
    </source>
</reference>
<protein>
    <submittedName>
        <fullName evidence="3">Uncharacterized protein</fullName>
    </submittedName>
</protein>
<evidence type="ECO:0000313" key="4">
    <source>
        <dbReference type="Proteomes" id="UP000193144"/>
    </source>
</evidence>
<dbReference type="AlphaFoldDB" id="A0A1Y1YAU2"/>
<keyword evidence="2" id="KW-1133">Transmembrane helix</keyword>
<comment type="caution">
    <text evidence="3">The sequence shown here is derived from an EMBL/GenBank/DDBJ whole genome shotgun (WGS) entry which is preliminary data.</text>
</comment>
<feature type="region of interest" description="Disordered" evidence="1">
    <location>
        <begin position="90"/>
        <end position="137"/>
    </location>
</feature>
<feature type="compositionally biased region" description="Basic and acidic residues" evidence="1">
    <location>
        <begin position="100"/>
        <end position="111"/>
    </location>
</feature>
<name>A0A1Y1YAU2_9PLEO</name>
<keyword evidence="2" id="KW-0812">Transmembrane</keyword>
<proteinExistence type="predicted"/>
<keyword evidence="4" id="KW-1185">Reference proteome</keyword>
<keyword evidence="2" id="KW-0472">Membrane</keyword>
<evidence type="ECO:0000313" key="3">
    <source>
        <dbReference type="EMBL" id="ORX94886.1"/>
    </source>
</evidence>
<gene>
    <name evidence="3" type="ORF">BCR34DRAFT_608130</name>
</gene>
<dbReference type="Proteomes" id="UP000193144">
    <property type="component" value="Unassembled WGS sequence"/>
</dbReference>
<organism evidence="3 4">
    <name type="scientific">Clohesyomyces aquaticus</name>
    <dbReference type="NCBI Taxonomy" id="1231657"/>
    <lineage>
        <taxon>Eukaryota</taxon>
        <taxon>Fungi</taxon>
        <taxon>Dikarya</taxon>
        <taxon>Ascomycota</taxon>
        <taxon>Pezizomycotina</taxon>
        <taxon>Dothideomycetes</taxon>
        <taxon>Pleosporomycetidae</taxon>
        <taxon>Pleosporales</taxon>
        <taxon>Lindgomycetaceae</taxon>
        <taxon>Clohesyomyces</taxon>
    </lineage>
</organism>
<feature type="transmembrane region" description="Helical" evidence="2">
    <location>
        <begin position="39"/>
        <end position="62"/>
    </location>
</feature>